<name>A0AC58SML6_TOBAC</name>
<protein>
    <submittedName>
        <fullName evidence="2">Uncharacterized protein LOC142168942</fullName>
    </submittedName>
</protein>
<dbReference type="Proteomes" id="UP000790787">
    <property type="component" value="Chromosome 14"/>
</dbReference>
<reference evidence="2" key="2">
    <citation type="submission" date="2025-08" db="UniProtKB">
        <authorList>
            <consortium name="RefSeq"/>
        </authorList>
    </citation>
    <scope>IDENTIFICATION</scope>
    <source>
        <tissue evidence="2">Leaf</tissue>
    </source>
</reference>
<reference evidence="1" key="1">
    <citation type="journal article" date="2014" name="Nat. Commun.">
        <title>The tobacco genome sequence and its comparison with those of tomato and potato.</title>
        <authorList>
            <person name="Sierro N."/>
            <person name="Battey J.N."/>
            <person name="Ouadi S."/>
            <person name="Bakaher N."/>
            <person name="Bovet L."/>
            <person name="Willig A."/>
            <person name="Goepfert S."/>
            <person name="Peitsch M.C."/>
            <person name="Ivanov N.V."/>
        </authorList>
    </citation>
    <scope>NUCLEOTIDE SEQUENCE [LARGE SCALE GENOMIC DNA]</scope>
</reference>
<accession>A0AC58SML6</accession>
<gene>
    <name evidence="2" type="primary">LOC142168942</name>
</gene>
<dbReference type="RefSeq" id="XP_075086220.1">
    <property type="nucleotide sequence ID" value="XM_075230119.1"/>
</dbReference>
<organism evidence="1 2">
    <name type="scientific">Nicotiana tabacum</name>
    <name type="common">Common tobacco</name>
    <dbReference type="NCBI Taxonomy" id="4097"/>
    <lineage>
        <taxon>Eukaryota</taxon>
        <taxon>Viridiplantae</taxon>
        <taxon>Streptophyta</taxon>
        <taxon>Embryophyta</taxon>
        <taxon>Tracheophyta</taxon>
        <taxon>Spermatophyta</taxon>
        <taxon>Magnoliopsida</taxon>
        <taxon>eudicotyledons</taxon>
        <taxon>Gunneridae</taxon>
        <taxon>Pentapetalae</taxon>
        <taxon>asterids</taxon>
        <taxon>lamiids</taxon>
        <taxon>Solanales</taxon>
        <taxon>Solanaceae</taxon>
        <taxon>Nicotianoideae</taxon>
        <taxon>Nicotianeae</taxon>
        <taxon>Nicotiana</taxon>
    </lineage>
</organism>
<proteinExistence type="predicted"/>
<evidence type="ECO:0000313" key="1">
    <source>
        <dbReference type="Proteomes" id="UP000790787"/>
    </source>
</evidence>
<keyword evidence="1" id="KW-1185">Reference proteome</keyword>
<sequence>MRTWTLYTDGSTNVKGGGLGICLISPSGEIVKQAIKYDPITNNEVEYEAVIAGLELTKGMGIDQIEIKSDSQLVINQIQGNYVAREILQQYLEKVQNLLHQFRVWKAIHITREENAEIDALANLGSLAHGSKYRKCNHGEFIPLTSRSN</sequence>
<evidence type="ECO:0000313" key="2">
    <source>
        <dbReference type="RefSeq" id="XP_075086220.1"/>
    </source>
</evidence>